<accession>A0A4Y2VD76</accession>
<organism evidence="1 2">
    <name type="scientific">Araneus ventricosus</name>
    <name type="common">Orbweaver spider</name>
    <name type="synonym">Epeira ventricosa</name>
    <dbReference type="NCBI Taxonomy" id="182803"/>
    <lineage>
        <taxon>Eukaryota</taxon>
        <taxon>Metazoa</taxon>
        <taxon>Ecdysozoa</taxon>
        <taxon>Arthropoda</taxon>
        <taxon>Chelicerata</taxon>
        <taxon>Arachnida</taxon>
        <taxon>Araneae</taxon>
        <taxon>Araneomorphae</taxon>
        <taxon>Entelegynae</taxon>
        <taxon>Araneoidea</taxon>
        <taxon>Araneidae</taxon>
        <taxon>Araneus</taxon>
    </lineage>
</organism>
<proteinExistence type="predicted"/>
<sequence>MPFWPRKSIRFPIWPVCVHPRRPLCSLAFGRIARGSGRLNGSKDGCEFVHVSLREHGNHFLPSIPIQLTGNPLGSELGVCSGVNVNVEHSHGAPYHSSLLQYVPRRSMTETNFTDNSRTVHRRSAQRRTTMPV</sequence>
<comment type="caution">
    <text evidence="1">The sequence shown here is derived from an EMBL/GenBank/DDBJ whole genome shotgun (WGS) entry which is preliminary data.</text>
</comment>
<gene>
    <name evidence="1" type="ORF">AVEN_67191_1</name>
</gene>
<protein>
    <submittedName>
        <fullName evidence="1">Uncharacterized protein</fullName>
    </submittedName>
</protein>
<dbReference type="AlphaFoldDB" id="A0A4Y2VD76"/>
<evidence type="ECO:0000313" key="2">
    <source>
        <dbReference type="Proteomes" id="UP000499080"/>
    </source>
</evidence>
<keyword evidence="2" id="KW-1185">Reference proteome</keyword>
<dbReference type="EMBL" id="BGPR01045545">
    <property type="protein sequence ID" value="GBO22468.1"/>
    <property type="molecule type" value="Genomic_DNA"/>
</dbReference>
<name>A0A4Y2VD76_ARAVE</name>
<reference evidence="1 2" key="1">
    <citation type="journal article" date="2019" name="Sci. Rep.">
        <title>Orb-weaving spider Araneus ventricosus genome elucidates the spidroin gene catalogue.</title>
        <authorList>
            <person name="Kono N."/>
            <person name="Nakamura H."/>
            <person name="Ohtoshi R."/>
            <person name="Moran D.A.P."/>
            <person name="Shinohara A."/>
            <person name="Yoshida Y."/>
            <person name="Fujiwara M."/>
            <person name="Mori M."/>
            <person name="Tomita M."/>
            <person name="Arakawa K."/>
        </authorList>
    </citation>
    <scope>NUCLEOTIDE SEQUENCE [LARGE SCALE GENOMIC DNA]</scope>
</reference>
<dbReference type="Proteomes" id="UP000499080">
    <property type="component" value="Unassembled WGS sequence"/>
</dbReference>
<evidence type="ECO:0000313" key="1">
    <source>
        <dbReference type="EMBL" id="GBO22468.1"/>
    </source>
</evidence>